<dbReference type="InterPro" id="IPR006379">
    <property type="entry name" value="HAD-SF_hydro_IIB"/>
</dbReference>
<dbReference type="NCBIfam" id="TIGR00099">
    <property type="entry name" value="Cof-subfamily"/>
    <property type="match status" value="1"/>
</dbReference>
<dbReference type="InterPro" id="IPR036412">
    <property type="entry name" value="HAD-like_sf"/>
</dbReference>
<dbReference type="AlphaFoldDB" id="A0AAE3DH80"/>
<dbReference type="RefSeq" id="WP_308450393.1">
    <property type="nucleotide sequence ID" value="NZ_JAJEPU010000002.1"/>
</dbReference>
<sequence>MIKLVVSDIDGTLLPDGGHDMNPELYEVILKLRKAGMQFAAASGRQWASIEQVFDPIKEKIFYLSDNGAYVGCCGRRLIVNPIDRHLVVDMIQDIRSAGLIAMYSGPDMVYLDDPDEDFYDWLVNGYKFRVQRVEDVLKVDDPCIKISAYKKFGIEPATTAIREKYNDKMKITISGDMWMDCMKTGVNKGAAVKLLQDSLSIKPEETMTFGDQLNDIEMLKQAYYSFAVANARPEVKEAARFETDSNVQDGVLKILKFLV</sequence>
<organism evidence="1 2">
    <name type="scientific">Brotaphodocola catenula</name>
    <dbReference type="NCBI Taxonomy" id="2885361"/>
    <lineage>
        <taxon>Bacteria</taxon>
        <taxon>Bacillati</taxon>
        <taxon>Bacillota</taxon>
        <taxon>Clostridia</taxon>
        <taxon>Lachnospirales</taxon>
        <taxon>Lachnospiraceae</taxon>
        <taxon>Brotaphodocola</taxon>
    </lineage>
</organism>
<dbReference type="GO" id="GO:0005829">
    <property type="term" value="C:cytosol"/>
    <property type="evidence" value="ECO:0007669"/>
    <property type="project" value="TreeGrafter"/>
</dbReference>
<protein>
    <submittedName>
        <fullName evidence="1">Cof-type HAD-IIB family hydrolase</fullName>
    </submittedName>
</protein>
<dbReference type="GO" id="GO:0000287">
    <property type="term" value="F:magnesium ion binding"/>
    <property type="evidence" value="ECO:0007669"/>
    <property type="project" value="TreeGrafter"/>
</dbReference>
<reference evidence="1" key="1">
    <citation type="submission" date="2021-10" db="EMBL/GenBank/DDBJ databases">
        <title>Anaerobic single-cell dispensing facilitates the cultivation of human gut bacteria.</title>
        <authorList>
            <person name="Afrizal A."/>
        </authorList>
    </citation>
    <scope>NUCLEOTIDE SEQUENCE</scope>
    <source>
        <strain evidence="1">CLA-AA-H274</strain>
    </source>
</reference>
<name>A0AAE3DH80_9FIRM</name>
<dbReference type="SUPFAM" id="SSF56784">
    <property type="entry name" value="HAD-like"/>
    <property type="match status" value="1"/>
</dbReference>
<keyword evidence="1" id="KW-0378">Hydrolase</keyword>
<dbReference type="EMBL" id="JAJEPU010000002">
    <property type="protein sequence ID" value="MCC2163560.1"/>
    <property type="molecule type" value="Genomic_DNA"/>
</dbReference>
<dbReference type="Pfam" id="PF08282">
    <property type="entry name" value="Hydrolase_3"/>
    <property type="match status" value="1"/>
</dbReference>
<dbReference type="GO" id="GO:0016791">
    <property type="term" value="F:phosphatase activity"/>
    <property type="evidence" value="ECO:0007669"/>
    <property type="project" value="TreeGrafter"/>
</dbReference>
<proteinExistence type="predicted"/>
<keyword evidence="2" id="KW-1185">Reference proteome</keyword>
<accession>A0AAE3DH80</accession>
<dbReference type="PANTHER" id="PTHR10000">
    <property type="entry name" value="PHOSPHOSERINE PHOSPHATASE"/>
    <property type="match status" value="1"/>
</dbReference>
<dbReference type="PANTHER" id="PTHR10000:SF8">
    <property type="entry name" value="HAD SUPERFAMILY HYDROLASE-LIKE, TYPE 3"/>
    <property type="match status" value="1"/>
</dbReference>
<dbReference type="InterPro" id="IPR000150">
    <property type="entry name" value="Cof"/>
</dbReference>
<dbReference type="InterPro" id="IPR023214">
    <property type="entry name" value="HAD_sf"/>
</dbReference>
<dbReference type="NCBIfam" id="TIGR01484">
    <property type="entry name" value="HAD-SF-IIB"/>
    <property type="match status" value="1"/>
</dbReference>
<dbReference type="SFLD" id="SFLDG01140">
    <property type="entry name" value="C2.B:_Phosphomannomutase_and_P"/>
    <property type="match status" value="1"/>
</dbReference>
<evidence type="ECO:0000313" key="2">
    <source>
        <dbReference type="Proteomes" id="UP001198962"/>
    </source>
</evidence>
<dbReference type="Proteomes" id="UP001198962">
    <property type="component" value="Unassembled WGS sequence"/>
</dbReference>
<comment type="caution">
    <text evidence="1">The sequence shown here is derived from an EMBL/GenBank/DDBJ whole genome shotgun (WGS) entry which is preliminary data.</text>
</comment>
<dbReference type="CDD" id="cd07518">
    <property type="entry name" value="HAD_YbiV-Like"/>
    <property type="match status" value="1"/>
</dbReference>
<evidence type="ECO:0000313" key="1">
    <source>
        <dbReference type="EMBL" id="MCC2163560.1"/>
    </source>
</evidence>
<dbReference type="Gene3D" id="3.40.50.1000">
    <property type="entry name" value="HAD superfamily/HAD-like"/>
    <property type="match status" value="1"/>
</dbReference>
<dbReference type="SFLD" id="SFLDS00003">
    <property type="entry name" value="Haloacid_Dehalogenase"/>
    <property type="match status" value="1"/>
</dbReference>
<dbReference type="Gene3D" id="3.30.1240.10">
    <property type="match status" value="1"/>
</dbReference>
<gene>
    <name evidence="1" type="ORF">LKD32_01460</name>
</gene>